<dbReference type="InterPro" id="IPR015943">
    <property type="entry name" value="WD40/YVTN_repeat-like_dom_sf"/>
</dbReference>
<keyword evidence="1" id="KW-0853">WD repeat</keyword>
<evidence type="ECO:0000313" key="3">
    <source>
        <dbReference type="Proteomes" id="UP001499987"/>
    </source>
</evidence>
<proteinExistence type="predicted"/>
<dbReference type="PROSITE" id="PS50082">
    <property type="entry name" value="WD_REPEATS_2"/>
    <property type="match status" value="1"/>
</dbReference>
<name>A0ABP4DUC7_9ACTN</name>
<sequence length="583" mass="58951">MSDGARRIPPLRAGRKPAGRALLGWLADPRAPRLCRVAGSPGAGKTHLLTWFGEACTGERLPEPQRVHAVLDGERLTVDSALWLLGRRLGHLVHSPGELITALADEGRPVVVCVPDLGRAVHPSHLVAGLLRPLAESELVRLVVEAPDGGAAAAAFGTAVAEAAVLDLDRPEWTDPARFAAWAASVGGDPAAYPGPGAADGSAGRPAETAAELIARVPRHPDGRPDLGAADEALLGDLWTAAAKDGSASGLLADAQLLTRARPVAVTAAMDFVNGPVPDAWTAAGPALVGEDDPAVRAAVLRTRLIGMDDTAADRLAEVPTPWRAEWAMWPGSSKGWPGPVAGLAVGTGGYAGQLLLADPGGVVRTVDTSSGRPLARVALPDARPLRGLAAAPDGTVLLLDAEGTAAVLPEPAGQPAGGAAAEQALHALQAAVRGELSALATTGPQGLPAVADDTGSVHRCRPNGGTDAEKLHEGPVTALAGTAGLLLSGGFDGAVRRWDAAADGPEAEPVDRRGSQVTAVAAVDTPAGPATAAAWADGLVRLRRPGADGPVDLRLGSQVWALALTAELLVAGTGEGVAAIRC</sequence>
<reference evidence="3" key="1">
    <citation type="journal article" date="2019" name="Int. J. Syst. Evol. Microbiol.">
        <title>The Global Catalogue of Microorganisms (GCM) 10K type strain sequencing project: providing services to taxonomists for standard genome sequencing and annotation.</title>
        <authorList>
            <consortium name="The Broad Institute Genomics Platform"/>
            <consortium name="The Broad Institute Genome Sequencing Center for Infectious Disease"/>
            <person name="Wu L."/>
            <person name="Ma J."/>
        </authorList>
    </citation>
    <scope>NUCLEOTIDE SEQUENCE [LARGE SCALE GENOMIC DNA]</scope>
    <source>
        <strain evidence="3">JCM 13002</strain>
    </source>
</reference>
<accession>A0ABP4DUC7</accession>
<comment type="caution">
    <text evidence="2">The sequence shown here is derived from an EMBL/GenBank/DDBJ whole genome shotgun (WGS) entry which is preliminary data.</text>
</comment>
<dbReference type="SUPFAM" id="SSF50998">
    <property type="entry name" value="Quinoprotein alcohol dehydrogenase-like"/>
    <property type="match status" value="1"/>
</dbReference>
<dbReference type="EMBL" id="BAAALD010000005">
    <property type="protein sequence ID" value="GAA1071891.1"/>
    <property type="molecule type" value="Genomic_DNA"/>
</dbReference>
<dbReference type="Gene3D" id="2.130.10.10">
    <property type="entry name" value="YVTN repeat-like/Quinoprotein amine dehydrogenase"/>
    <property type="match status" value="1"/>
</dbReference>
<dbReference type="Proteomes" id="UP001499987">
    <property type="component" value="Unassembled WGS sequence"/>
</dbReference>
<evidence type="ECO:0000256" key="1">
    <source>
        <dbReference type="PROSITE-ProRule" id="PRU00221"/>
    </source>
</evidence>
<keyword evidence="3" id="KW-1185">Reference proteome</keyword>
<dbReference type="InterPro" id="IPR001680">
    <property type="entry name" value="WD40_rpt"/>
</dbReference>
<evidence type="ECO:0008006" key="4">
    <source>
        <dbReference type="Google" id="ProtNLM"/>
    </source>
</evidence>
<dbReference type="RefSeq" id="WP_344622163.1">
    <property type="nucleotide sequence ID" value="NZ_BAAALD010000005.1"/>
</dbReference>
<protein>
    <recommendedName>
        <fullName evidence="4">WD40 repeat domain-containing protein</fullName>
    </recommendedName>
</protein>
<gene>
    <name evidence="2" type="ORF">GCM10009663_09180</name>
</gene>
<organism evidence="2 3">
    <name type="scientific">Kitasatospora arboriphila</name>
    <dbReference type="NCBI Taxonomy" id="258052"/>
    <lineage>
        <taxon>Bacteria</taxon>
        <taxon>Bacillati</taxon>
        <taxon>Actinomycetota</taxon>
        <taxon>Actinomycetes</taxon>
        <taxon>Kitasatosporales</taxon>
        <taxon>Streptomycetaceae</taxon>
        <taxon>Kitasatospora</taxon>
    </lineage>
</organism>
<evidence type="ECO:0000313" key="2">
    <source>
        <dbReference type="EMBL" id="GAA1071891.1"/>
    </source>
</evidence>
<dbReference type="InterPro" id="IPR011047">
    <property type="entry name" value="Quinoprotein_ADH-like_sf"/>
</dbReference>
<feature type="repeat" description="WD" evidence="1">
    <location>
        <begin position="470"/>
        <end position="500"/>
    </location>
</feature>